<evidence type="ECO:0000256" key="2">
    <source>
        <dbReference type="ARBA" id="ARBA00004687"/>
    </source>
</evidence>
<sequence>MQSVAGLLILGIIFHAVYSWSIFDIYFRSPLVHGMEPVDPPGPAPAKRLVLAVGDGLRADKLFEGGMERAPFLRSKVDTQGRWGVSRTRVPTESRPGHVALIAGFYEDVSAVTKGWKTNPVNFDSVFNESRHTWSFGSPDILPMFALGASDPSRVETFMYSADDEDFAHDDPSQLDIWVFERLDELLANARTNSTLHEMLHSDKIVLFLHLLGLDTNGHGRKPHSQEYYDNIRLVDAQMRAVEAKLAEFYNHDGRTAFVFTADHGMGNRGAHGDGHPDNTHTPLVAWGAGIAKPDRTAPSGHDAQSAEWGLAHLQRNDVEQADIAPLMSTLIGVPYPVNSVGVLPIAYLDASDVFKARAAFANARQILAQYLVKAALKRRTELHFEPFRPLVRHAAITANIQALIGAGRIAEAEDASRELIRLCIDGLRYYQTYDWLFLRSIISFGYVGWIAYSTVFLVRTYAAVDPRAVAGAKQHDAAGRTVNAAALAVLAGFAALLYVKASPLAYYAYVAFPVYFWAESFKQRAVVVAALRAPWSGRRWGHVGAAVGYIAMLEVLVYTYFRRDVLTYCMLAAGLAWPVTMPAAFRARHGALVALWTVSAVCTSVFTMLPVEVDESLVLILAGAALVGCSALAAMALLPKYTASAPLPVTRARAAEPKPPSLAIVAAQFANLFVCMVTVTSTSLSLRAKQGLPWLNALVSWAALASSFVIPVMDGVHKSQHFLRRLVVIYLSFAPVFVLLSISYETLFYFSFSITLLAWLYLEKQLYFFETKVYRGDSYAEVVRPEEPEKHRALRVTDMRIAGFFLLFVNVAFFGTGNIASVSSFSIDSVYRFTTLFNPVLMGALLIFKILIPFFLLSAVFGVLSRAVDLPRFSLFLMVMSTTDIMTLNFFFLVRDDGSWLEIGTTISHFIIASAFIVFQIVLFSVSHALVGRVLIPRGVDARKAN</sequence>
<dbReference type="InterPro" id="IPR007070">
    <property type="entry name" value="GPI_EtnP_transferase_1"/>
</dbReference>
<feature type="transmembrane region" description="Helical" evidence="13">
    <location>
        <begin position="660"/>
        <end position="680"/>
    </location>
</feature>
<feature type="transmembrane region" description="Helical" evidence="13">
    <location>
        <begin position="876"/>
        <end position="895"/>
    </location>
</feature>
<evidence type="ECO:0000256" key="3">
    <source>
        <dbReference type="ARBA" id="ARBA00008400"/>
    </source>
</evidence>
<dbReference type="InterPro" id="IPR037671">
    <property type="entry name" value="PIGN_N"/>
</dbReference>
<organism evidence="15 16">
    <name type="scientific">Polyrhizophydium stewartii</name>
    <dbReference type="NCBI Taxonomy" id="2732419"/>
    <lineage>
        <taxon>Eukaryota</taxon>
        <taxon>Fungi</taxon>
        <taxon>Fungi incertae sedis</taxon>
        <taxon>Chytridiomycota</taxon>
        <taxon>Chytridiomycota incertae sedis</taxon>
        <taxon>Chytridiomycetes</taxon>
        <taxon>Rhizophydiales</taxon>
        <taxon>Rhizophydiales incertae sedis</taxon>
        <taxon>Polyrhizophydium</taxon>
    </lineage>
</organism>
<feature type="transmembrane region" description="Helical" evidence="13">
    <location>
        <begin position="541"/>
        <end position="560"/>
    </location>
</feature>
<dbReference type="EMBL" id="JADGIZ020000017">
    <property type="protein sequence ID" value="KAL2916356.1"/>
    <property type="molecule type" value="Genomic_DNA"/>
</dbReference>
<keyword evidence="5 13" id="KW-0337">GPI-anchor biosynthesis</keyword>
<feature type="transmembrane region" description="Helical" evidence="13">
    <location>
        <begin position="802"/>
        <end position="821"/>
    </location>
</feature>
<dbReference type="Proteomes" id="UP001527925">
    <property type="component" value="Unassembled WGS sequence"/>
</dbReference>
<keyword evidence="7 13" id="KW-0812">Transmembrane</keyword>
<evidence type="ECO:0000256" key="6">
    <source>
        <dbReference type="ARBA" id="ARBA00022679"/>
    </source>
</evidence>
<evidence type="ECO:0000256" key="4">
    <source>
        <dbReference type="ARBA" id="ARBA00020831"/>
    </source>
</evidence>
<dbReference type="PANTHER" id="PTHR12250">
    <property type="entry name" value="PHOSPHATIDYLINOSITOL GLYCAN, CLASS N"/>
    <property type="match status" value="1"/>
</dbReference>
<dbReference type="Gene3D" id="3.40.720.10">
    <property type="entry name" value="Alkaline Phosphatase, subunit A"/>
    <property type="match status" value="1"/>
</dbReference>
<feature type="transmembrane region" description="Helical" evidence="13">
    <location>
        <begin position="593"/>
        <end position="612"/>
    </location>
</feature>
<dbReference type="InterPro" id="IPR002591">
    <property type="entry name" value="Phosphodiest/P_Trfase"/>
</dbReference>
<evidence type="ECO:0000256" key="8">
    <source>
        <dbReference type="ARBA" id="ARBA00022824"/>
    </source>
</evidence>
<comment type="caution">
    <text evidence="15">The sequence shown here is derived from an EMBL/GenBank/DDBJ whole genome shotgun (WGS) entry which is preliminary data.</text>
</comment>
<evidence type="ECO:0000313" key="15">
    <source>
        <dbReference type="EMBL" id="KAL2916356.1"/>
    </source>
</evidence>
<accession>A0ABR4NA06</accession>
<dbReference type="SUPFAM" id="SSF53649">
    <property type="entry name" value="Alkaline phosphatase-like"/>
    <property type="match status" value="1"/>
</dbReference>
<comment type="similarity">
    <text evidence="3 13">Belongs to the PIGG/PIGN/PIGO family. PIGN subfamily.</text>
</comment>
<evidence type="ECO:0000313" key="16">
    <source>
        <dbReference type="Proteomes" id="UP001527925"/>
    </source>
</evidence>
<feature type="transmembrane region" description="Helical" evidence="13">
    <location>
        <begin position="747"/>
        <end position="763"/>
    </location>
</feature>
<feature type="domain" description="GPI ethanolamine phosphate transferase 1 C-terminal" evidence="14">
    <location>
        <begin position="426"/>
        <end position="900"/>
    </location>
</feature>
<dbReference type="CDD" id="cd16020">
    <property type="entry name" value="GPI_EPT_1"/>
    <property type="match status" value="1"/>
</dbReference>
<comment type="subcellular location">
    <subcellularLocation>
        <location evidence="1 13">Endoplasmic reticulum membrane</location>
        <topology evidence="1 13">Multi-pass membrane protein</topology>
    </subcellularLocation>
</comment>
<keyword evidence="10 13" id="KW-0472">Membrane</keyword>
<dbReference type="Pfam" id="PF04987">
    <property type="entry name" value="PigN"/>
    <property type="match status" value="1"/>
</dbReference>
<evidence type="ECO:0000256" key="9">
    <source>
        <dbReference type="ARBA" id="ARBA00022989"/>
    </source>
</evidence>
<name>A0ABR4NA06_9FUNG</name>
<dbReference type="EC" id="2.-.-.-" evidence="13"/>
<reference evidence="15 16" key="1">
    <citation type="submission" date="2023-09" db="EMBL/GenBank/DDBJ databases">
        <title>Pangenome analysis of Batrachochytrium dendrobatidis and related Chytrids.</title>
        <authorList>
            <person name="Yacoub M.N."/>
            <person name="Stajich J.E."/>
            <person name="James T.Y."/>
        </authorList>
    </citation>
    <scope>NUCLEOTIDE SEQUENCE [LARGE SCALE GENOMIC DNA]</scope>
    <source>
        <strain evidence="15 16">JEL0888</strain>
    </source>
</reference>
<dbReference type="PANTHER" id="PTHR12250:SF0">
    <property type="entry name" value="GPI ETHANOLAMINE PHOSPHATE TRANSFERASE 1"/>
    <property type="match status" value="1"/>
</dbReference>
<evidence type="ECO:0000256" key="10">
    <source>
        <dbReference type="ARBA" id="ARBA00023136"/>
    </source>
</evidence>
<evidence type="ECO:0000256" key="5">
    <source>
        <dbReference type="ARBA" id="ARBA00022502"/>
    </source>
</evidence>
<dbReference type="InterPro" id="IPR017850">
    <property type="entry name" value="Alkaline_phosphatase_core_sf"/>
</dbReference>
<evidence type="ECO:0000259" key="14">
    <source>
        <dbReference type="Pfam" id="PF04987"/>
    </source>
</evidence>
<protein>
    <recommendedName>
        <fullName evidence="4 13">GPI ethanolamine phosphate transferase 1</fullName>
        <ecNumber evidence="13">2.-.-.-</ecNumber>
    </recommendedName>
</protein>
<feature type="transmembrane region" description="Helical" evidence="13">
    <location>
        <begin position="907"/>
        <end position="937"/>
    </location>
</feature>
<feature type="transmembrane region" description="Helical" evidence="13">
    <location>
        <begin position="618"/>
        <end position="639"/>
    </location>
</feature>
<gene>
    <name evidence="15" type="primary">MCD4</name>
    <name evidence="15" type="ORF">HK105_204112</name>
</gene>
<keyword evidence="16" id="KW-1185">Reference proteome</keyword>
<feature type="transmembrane region" description="Helical" evidence="13">
    <location>
        <begin position="437"/>
        <end position="459"/>
    </location>
</feature>
<comment type="function">
    <text evidence="12 13">Ethanolamine phosphate transferase involved in glycosylphosphatidylinositol-anchor biosynthesis. Transfers ethanolamine phosphate to the first alpha-1,4-linked mannose of the glycosylphosphatidylinositol precursor of GPI-anchor.</text>
</comment>
<dbReference type="Pfam" id="PF01663">
    <property type="entry name" value="Phosphodiest"/>
    <property type="match status" value="1"/>
</dbReference>
<feature type="transmembrane region" description="Helical" evidence="13">
    <location>
        <begin position="841"/>
        <end position="864"/>
    </location>
</feature>
<keyword evidence="8 13" id="KW-0256">Endoplasmic reticulum</keyword>
<proteinExistence type="inferred from homology"/>
<keyword evidence="6 13" id="KW-0808">Transferase</keyword>
<feature type="transmembrane region" description="Helical" evidence="13">
    <location>
        <begin position="692"/>
        <end position="711"/>
    </location>
</feature>
<feature type="transmembrane region" description="Helical" evidence="13">
    <location>
        <begin position="566"/>
        <end position="586"/>
    </location>
</feature>
<evidence type="ECO:0000256" key="7">
    <source>
        <dbReference type="ARBA" id="ARBA00022692"/>
    </source>
</evidence>
<keyword evidence="9 13" id="KW-1133">Transmembrane helix</keyword>
<evidence type="ECO:0000256" key="11">
    <source>
        <dbReference type="ARBA" id="ARBA00023180"/>
    </source>
</evidence>
<keyword evidence="11" id="KW-0325">Glycoprotein</keyword>
<dbReference type="InterPro" id="IPR017852">
    <property type="entry name" value="GPI_EtnP_transferase_1_C"/>
</dbReference>
<evidence type="ECO:0000256" key="13">
    <source>
        <dbReference type="RuleBase" id="RU367138"/>
    </source>
</evidence>
<evidence type="ECO:0000256" key="1">
    <source>
        <dbReference type="ARBA" id="ARBA00004477"/>
    </source>
</evidence>
<evidence type="ECO:0000256" key="12">
    <source>
        <dbReference type="ARBA" id="ARBA00024850"/>
    </source>
</evidence>
<feature type="transmembrane region" description="Helical" evidence="13">
    <location>
        <begin position="479"/>
        <end position="499"/>
    </location>
</feature>
<comment type="pathway">
    <text evidence="2 13">Glycolipid biosynthesis; glycosylphosphatidylinositol-anchor biosynthesis.</text>
</comment>